<proteinExistence type="predicted"/>
<reference evidence="5" key="1">
    <citation type="submission" date="2009-09" db="EMBL/GenBank/DDBJ databases">
        <title>The complete chromosome of Sebaldella termitidis ATCC 33386.</title>
        <authorList>
            <consortium name="US DOE Joint Genome Institute (JGI-PGF)"/>
            <person name="Lucas S."/>
            <person name="Copeland A."/>
            <person name="Lapidus A."/>
            <person name="Glavina del Rio T."/>
            <person name="Dalin E."/>
            <person name="Tice H."/>
            <person name="Bruce D."/>
            <person name="Goodwin L."/>
            <person name="Pitluck S."/>
            <person name="Kyrpides N."/>
            <person name="Mavromatis K."/>
            <person name="Ivanova N."/>
            <person name="Mikhailova N."/>
            <person name="Sims D."/>
            <person name="Meincke L."/>
            <person name="Brettin T."/>
            <person name="Detter J.C."/>
            <person name="Han C."/>
            <person name="Larimer F."/>
            <person name="Land M."/>
            <person name="Hauser L."/>
            <person name="Markowitz V."/>
            <person name="Cheng J.F."/>
            <person name="Hugenholtz P."/>
            <person name="Woyke T."/>
            <person name="Wu D."/>
            <person name="Eisen J.A."/>
        </authorList>
    </citation>
    <scope>NUCLEOTIDE SEQUENCE [LARGE SCALE GENOMIC DNA]</scope>
    <source>
        <strain evidence="5">ATCC 33386 / NCTC 11300</strain>
    </source>
</reference>
<dbReference type="AlphaFoldDB" id="D1AJK7"/>
<evidence type="ECO:0000256" key="2">
    <source>
        <dbReference type="SAM" id="SignalP"/>
    </source>
</evidence>
<sequence>MRKKYLLLIGLVLTFSVYAENNTIEVKGGYDVYKKVEQKDTNGYDKLKFKNGFNLGAEYRREIFENIQVGAGLEYNFNSDKTPGDKYNAAENSTIKYSSDDLDSIPLYATARYVFRNRTDFTPYVKVNVGYSFNSGDMEAKKTLHDVNKSFKAYDYSAKDSFYYAFGTGVEYKNFIVDLTYEINDFKADGKRYTNVSDTPGGLNVSYKDEDVKFKNQKLKLSVGYQFDF</sequence>
<organism evidence="4 5">
    <name type="scientific">Sebaldella termitidis (strain ATCC 33386 / NCTC 11300)</name>
    <dbReference type="NCBI Taxonomy" id="526218"/>
    <lineage>
        <taxon>Bacteria</taxon>
        <taxon>Fusobacteriati</taxon>
        <taxon>Fusobacteriota</taxon>
        <taxon>Fusobacteriia</taxon>
        <taxon>Fusobacteriales</taxon>
        <taxon>Leptotrichiaceae</taxon>
        <taxon>Sebaldella</taxon>
    </lineage>
</organism>
<keyword evidence="5" id="KW-1185">Reference proteome</keyword>
<dbReference type="KEGG" id="str:Sterm_2040"/>
<dbReference type="Proteomes" id="UP000000845">
    <property type="component" value="Chromosome"/>
</dbReference>
<evidence type="ECO:0000313" key="4">
    <source>
        <dbReference type="EMBL" id="ACZ08895.1"/>
    </source>
</evidence>
<dbReference type="InterPro" id="IPR011250">
    <property type="entry name" value="OMP/PagP_B-barrel"/>
</dbReference>
<evidence type="ECO:0000313" key="5">
    <source>
        <dbReference type="Proteomes" id="UP000000845"/>
    </source>
</evidence>
<evidence type="ECO:0000256" key="1">
    <source>
        <dbReference type="ARBA" id="ARBA00022729"/>
    </source>
</evidence>
<name>D1AJK7_SEBTE</name>
<gene>
    <name evidence="4" type="ordered locus">Sterm_2040</name>
</gene>
<dbReference type="RefSeq" id="WP_012861489.1">
    <property type="nucleotide sequence ID" value="NC_013517.1"/>
</dbReference>
<feature type="chain" id="PRO_5003020208" description="Outer membrane protein beta-barrel domain-containing protein" evidence="2">
    <location>
        <begin position="20"/>
        <end position="229"/>
    </location>
</feature>
<dbReference type="EMBL" id="CP001739">
    <property type="protein sequence ID" value="ACZ08895.1"/>
    <property type="molecule type" value="Genomic_DNA"/>
</dbReference>
<protein>
    <recommendedName>
        <fullName evidence="3">Outer membrane protein beta-barrel domain-containing protein</fullName>
    </recommendedName>
</protein>
<feature type="domain" description="Outer membrane protein beta-barrel" evidence="3">
    <location>
        <begin position="12"/>
        <end position="227"/>
    </location>
</feature>
<dbReference type="eggNOG" id="COG3637">
    <property type="taxonomic scope" value="Bacteria"/>
</dbReference>
<feature type="signal peptide" evidence="2">
    <location>
        <begin position="1"/>
        <end position="19"/>
    </location>
</feature>
<dbReference type="Gene3D" id="2.40.160.20">
    <property type="match status" value="1"/>
</dbReference>
<dbReference type="HOGENOM" id="CLU_092722_1_0_0"/>
<dbReference type="Pfam" id="PF13505">
    <property type="entry name" value="OMP_b-brl"/>
    <property type="match status" value="1"/>
</dbReference>
<dbReference type="InterPro" id="IPR027385">
    <property type="entry name" value="Beta-barrel_OMP"/>
</dbReference>
<dbReference type="SUPFAM" id="SSF56925">
    <property type="entry name" value="OMPA-like"/>
    <property type="match status" value="1"/>
</dbReference>
<keyword evidence="1 2" id="KW-0732">Signal</keyword>
<evidence type="ECO:0000259" key="3">
    <source>
        <dbReference type="Pfam" id="PF13505"/>
    </source>
</evidence>
<accession>D1AJK7</accession>
<reference evidence="4 5" key="2">
    <citation type="journal article" date="2010" name="Stand. Genomic Sci.">
        <title>Complete genome sequence of Sebaldella termitidis type strain (NCTC 11300).</title>
        <authorList>
            <person name="Harmon-Smith M."/>
            <person name="Celia L."/>
            <person name="Chertkov O."/>
            <person name="Lapidus A."/>
            <person name="Copeland A."/>
            <person name="Glavina Del Rio T."/>
            <person name="Nolan M."/>
            <person name="Lucas S."/>
            <person name="Tice H."/>
            <person name="Cheng J.F."/>
            <person name="Han C."/>
            <person name="Detter J.C."/>
            <person name="Bruce D."/>
            <person name="Goodwin L."/>
            <person name="Pitluck S."/>
            <person name="Pati A."/>
            <person name="Liolios K."/>
            <person name="Ivanova N."/>
            <person name="Mavromatis K."/>
            <person name="Mikhailova N."/>
            <person name="Chen A."/>
            <person name="Palaniappan K."/>
            <person name="Land M."/>
            <person name="Hauser L."/>
            <person name="Chang Y.J."/>
            <person name="Jeffries C.D."/>
            <person name="Brettin T."/>
            <person name="Goker M."/>
            <person name="Beck B."/>
            <person name="Bristow J."/>
            <person name="Eisen J.A."/>
            <person name="Markowitz V."/>
            <person name="Hugenholtz P."/>
            <person name="Kyrpides N.C."/>
            <person name="Klenk H.P."/>
            <person name="Chen F."/>
        </authorList>
    </citation>
    <scope>NUCLEOTIDE SEQUENCE [LARGE SCALE GENOMIC DNA]</scope>
    <source>
        <strain evidence="5">ATCC 33386 / NCTC 11300</strain>
    </source>
</reference>